<reference evidence="5" key="1">
    <citation type="submission" date="2019-06" db="EMBL/GenBank/DDBJ databases">
        <authorList>
            <person name="Broberg M."/>
        </authorList>
    </citation>
    <scope>NUCLEOTIDE SEQUENCE [LARGE SCALE GENOMIC DNA]</scope>
</reference>
<dbReference type="PANTHER" id="PTHR47706">
    <property type="entry name" value="NMRA-LIKE FAMILY PROTEIN"/>
    <property type="match status" value="1"/>
</dbReference>
<dbReference type="PANTHER" id="PTHR47706:SF9">
    <property type="entry name" value="NMRA-LIKE DOMAIN-CONTAINING PROTEIN-RELATED"/>
    <property type="match status" value="1"/>
</dbReference>
<dbReference type="SUPFAM" id="SSF51735">
    <property type="entry name" value="NAD(P)-binding Rossmann-fold domains"/>
    <property type="match status" value="1"/>
</dbReference>
<name>A0A9N9ZLX9_9HYPO</name>
<dbReference type="Pfam" id="PF05368">
    <property type="entry name" value="NmrA"/>
    <property type="match status" value="1"/>
</dbReference>
<dbReference type="Gene3D" id="3.90.25.10">
    <property type="entry name" value="UDP-galactose 4-epimerase, domain 1"/>
    <property type="match status" value="1"/>
</dbReference>
<evidence type="ECO:0000256" key="1">
    <source>
        <dbReference type="ARBA" id="ARBA00022857"/>
    </source>
</evidence>
<accession>A0A9N9ZLX9</accession>
<proteinExistence type="predicted"/>
<dbReference type="OrthoDB" id="419598at2759"/>
<protein>
    <recommendedName>
        <fullName evidence="3">NmrA-like domain-containing protein</fullName>
    </recommendedName>
</protein>
<dbReference type="Proteomes" id="UP000775872">
    <property type="component" value="Unassembled WGS sequence"/>
</dbReference>
<keyword evidence="2" id="KW-0560">Oxidoreductase</keyword>
<sequence length="337" mass="36639">MPVETIKVAVLGAAGENAGLILHGLLASKEPKFEITALARPSSASKPSYVKLATKGIRIVTVDLDGPDIQIVEALEGQDIVIASVPPNALDSQLPLIRAAKLAKIKRFVPSAFAMAIAPSGICGVQIEKERIYAELMASGIPYTIIDVGWWYNGFIPQVPSGCTDFAIALPDFIRNLVPGDGSVKTYVIDNEDIGDLVAQIITDPRTINKRVMASGTALSFNDMFHIAEELIGEKPEPKKLIAVSKQVSAEGLRGMIAGLEAKLAESPGDYLLFVGKAWLEYYYSSFIDCDNSPDGIKRLGYVSSTELYPDFVPTSFRTFLQETLEKKRRLPYSDRA</sequence>
<evidence type="ECO:0000256" key="2">
    <source>
        <dbReference type="ARBA" id="ARBA00023002"/>
    </source>
</evidence>
<dbReference type="EMBL" id="CABFOC020000082">
    <property type="protein sequence ID" value="CAH0058009.1"/>
    <property type="molecule type" value="Genomic_DNA"/>
</dbReference>
<organism evidence="4 5">
    <name type="scientific">Clonostachys solani</name>
    <dbReference type="NCBI Taxonomy" id="160281"/>
    <lineage>
        <taxon>Eukaryota</taxon>
        <taxon>Fungi</taxon>
        <taxon>Dikarya</taxon>
        <taxon>Ascomycota</taxon>
        <taxon>Pezizomycotina</taxon>
        <taxon>Sordariomycetes</taxon>
        <taxon>Hypocreomycetidae</taxon>
        <taxon>Hypocreales</taxon>
        <taxon>Bionectriaceae</taxon>
        <taxon>Clonostachys</taxon>
    </lineage>
</organism>
<dbReference type="GO" id="GO:0016491">
    <property type="term" value="F:oxidoreductase activity"/>
    <property type="evidence" value="ECO:0007669"/>
    <property type="project" value="UniProtKB-KW"/>
</dbReference>
<keyword evidence="1" id="KW-0521">NADP</keyword>
<gene>
    <name evidence="4" type="ORF">CSOL1703_00008486</name>
</gene>
<dbReference type="InterPro" id="IPR051609">
    <property type="entry name" value="NmrA/Isoflavone_reductase-like"/>
</dbReference>
<feature type="domain" description="NmrA-like" evidence="3">
    <location>
        <begin position="7"/>
        <end position="237"/>
    </location>
</feature>
<evidence type="ECO:0000259" key="3">
    <source>
        <dbReference type="Pfam" id="PF05368"/>
    </source>
</evidence>
<dbReference type="Gene3D" id="3.40.50.720">
    <property type="entry name" value="NAD(P)-binding Rossmann-like Domain"/>
    <property type="match status" value="1"/>
</dbReference>
<keyword evidence="5" id="KW-1185">Reference proteome</keyword>
<dbReference type="AlphaFoldDB" id="A0A9N9ZLX9"/>
<dbReference type="InterPro" id="IPR008030">
    <property type="entry name" value="NmrA-like"/>
</dbReference>
<evidence type="ECO:0000313" key="4">
    <source>
        <dbReference type="EMBL" id="CAH0058009.1"/>
    </source>
</evidence>
<evidence type="ECO:0000313" key="5">
    <source>
        <dbReference type="Proteomes" id="UP000775872"/>
    </source>
</evidence>
<comment type="caution">
    <text evidence="4">The sequence shown here is derived from an EMBL/GenBank/DDBJ whole genome shotgun (WGS) entry which is preliminary data.</text>
</comment>
<dbReference type="InterPro" id="IPR036291">
    <property type="entry name" value="NAD(P)-bd_dom_sf"/>
</dbReference>
<reference evidence="4 5" key="2">
    <citation type="submission" date="2021-10" db="EMBL/GenBank/DDBJ databases">
        <authorList>
            <person name="Piombo E."/>
        </authorList>
    </citation>
    <scope>NUCLEOTIDE SEQUENCE [LARGE SCALE GENOMIC DNA]</scope>
</reference>